<dbReference type="Proteomes" id="UP000003490">
    <property type="component" value="Unassembled WGS sequence"/>
</dbReference>
<protein>
    <submittedName>
        <fullName evidence="1">Uncharacterized protein</fullName>
    </submittedName>
</protein>
<accession>A7VVD3</accession>
<evidence type="ECO:0000313" key="2">
    <source>
        <dbReference type="Proteomes" id="UP000003490"/>
    </source>
</evidence>
<proteinExistence type="predicted"/>
<gene>
    <name evidence="1" type="ORF">CLOLEP_02545</name>
</gene>
<dbReference type="AlphaFoldDB" id="A7VVD3"/>
<comment type="caution">
    <text evidence="1">The sequence shown here is derived from an EMBL/GenBank/DDBJ whole genome shotgun (WGS) entry which is preliminary data.</text>
</comment>
<evidence type="ECO:0000313" key="1">
    <source>
        <dbReference type="EMBL" id="EDO60933.1"/>
    </source>
</evidence>
<dbReference type="HOGENOM" id="CLU_3364270_0_0_9"/>
<reference evidence="1 2" key="1">
    <citation type="submission" date="2007-08" db="EMBL/GenBank/DDBJ databases">
        <title>Draft genome sequence of Clostridium leptum (DSM 753).</title>
        <authorList>
            <person name="Sudarsanam P."/>
            <person name="Ley R."/>
            <person name="Guruge J."/>
            <person name="Turnbaugh P.J."/>
            <person name="Mahowald M."/>
            <person name="Liep D."/>
            <person name="Gordon J."/>
        </authorList>
    </citation>
    <scope>NUCLEOTIDE SEQUENCE [LARGE SCALE GENOMIC DNA]</scope>
    <source>
        <strain evidence="1 2">DSM 753</strain>
    </source>
</reference>
<dbReference type="EMBL" id="ABCB02000019">
    <property type="protein sequence ID" value="EDO60933.1"/>
    <property type="molecule type" value="Genomic_DNA"/>
</dbReference>
<sequence>MPPISLRSRRFQRGRQINKRGDDSVAEEIELFHID</sequence>
<name>A7VVD3_9FIRM</name>
<reference evidence="1 2" key="2">
    <citation type="submission" date="2007-08" db="EMBL/GenBank/DDBJ databases">
        <authorList>
            <person name="Fulton L."/>
            <person name="Clifton S."/>
            <person name="Fulton B."/>
            <person name="Xu J."/>
            <person name="Minx P."/>
            <person name="Pepin K.H."/>
            <person name="Johnson M."/>
            <person name="Thiruvilangam P."/>
            <person name="Bhonagiri V."/>
            <person name="Nash W.E."/>
            <person name="Wang C."/>
            <person name="Mardis E.R."/>
            <person name="Wilson R.K."/>
        </authorList>
    </citation>
    <scope>NUCLEOTIDE SEQUENCE [LARGE SCALE GENOMIC DNA]</scope>
    <source>
        <strain evidence="1 2">DSM 753</strain>
    </source>
</reference>
<organism evidence="1 2">
    <name type="scientific">[Clostridium] leptum DSM 753</name>
    <dbReference type="NCBI Taxonomy" id="428125"/>
    <lineage>
        <taxon>Bacteria</taxon>
        <taxon>Bacillati</taxon>
        <taxon>Bacillota</taxon>
        <taxon>Clostridia</taxon>
        <taxon>Eubacteriales</taxon>
        <taxon>Oscillospiraceae</taxon>
        <taxon>Oscillospiraceae incertae sedis</taxon>
    </lineage>
</organism>